<keyword evidence="4" id="KW-0689">Ribosomal protein</keyword>
<dbReference type="GeneID" id="91756695"/>
<dbReference type="GO" id="GO:0005840">
    <property type="term" value="C:ribosome"/>
    <property type="evidence" value="ECO:0007669"/>
    <property type="project" value="UniProtKB-KW"/>
</dbReference>
<protein>
    <submittedName>
        <fullName evidence="4 5">Alanine acetyltransferase</fullName>
        <ecNumber evidence="4">2.3.1.128</ecNumber>
    </submittedName>
</protein>
<dbReference type="EC" id="2.3.1.128" evidence="4"/>
<dbReference type="EMBL" id="CP012173">
    <property type="protein sequence ID" value="AKV77320.1"/>
    <property type="molecule type" value="Genomic_DNA"/>
</dbReference>
<dbReference type="GO" id="GO:0016747">
    <property type="term" value="F:acyltransferase activity, transferring groups other than amino-acyl groups"/>
    <property type="evidence" value="ECO:0007669"/>
    <property type="project" value="InterPro"/>
</dbReference>
<evidence type="ECO:0000313" key="12">
    <source>
        <dbReference type="Proteomes" id="UP000061362"/>
    </source>
</evidence>
<dbReference type="Proteomes" id="UP000062475">
    <property type="component" value="Chromosome"/>
</dbReference>
<dbReference type="Proteomes" id="UP000029084">
    <property type="component" value="Chromosome"/>
</dbReference>
<keyword evidence="1 4" id="KW-0808">Transferase</keyword>
<dbReference type="EMBL" id="CP012175">
    <property type="protein sequence ID" value="AKV81815.1"/>
    <property type="molecule type" value="Genomic_DNA"/>
</dbReference>
<dbReference type="PATRIC" id="fig|43687.5.peg.2312"/>
<organism evidence="4 10">
    <name type="scientific">Metallosphaera sedula</name>
    <dbReference type="NCBI Taxonomy" id="43687"/>
    <lineage>
        <taxon>Archaea</taxon>
        <taxon>Thermoproteota</taxon>
        <taxon>Thermoprotei</taxon>
        <taxon>Sulfolobales</taxon>
        <taxon>Sulfolobaceae</taxon>
        <taxon>Metallosphaera</taxon>
    </lineage>
</organism>
<dbReference type="EMBL" id="CP012176">
    <property type="protein sequence ID" value="AKV84050.1"/>
    <property type="molecule type" value="Genomic_DNA"/>
</dbReference>
<evidence type="ECO:0000256" key="2">
    <source>
        <dbReference type="ARBA" id="ARBA00023315"/>
    </source>
</evidence>
<dbReference type="PANTHER" id="PTHR42919">
    <property type="entry name" value="N-ALPHA-ACETYLTRANSFERASE"/>
    <property type="match status" value="1"/>
</dbReference>
<evidence type="ECO:0000313" key="5">
    <source>
        <dbReference type="EMBL" id="AKV75081.1"/>
    </source>
</evidence>
<dbReference type="InterPro" id="IPR016181">
    <property type="entry name" value="Acyl_CoA_acyltransferase"/>
</dbReference>
<dbReference type="OMA" id="YMNFYEM"/>
<sequence length="154" mass="17952">MSSIIISDAWEEDLEQIEKIERESFDNPYPFSLLRAYLQLAEGLFLVARDGNRVIGYCIGIVQYKVRGHLISIASSKEFRRNGVGSLLLQELERRFLKLGCTYSYLEVNVNNAEAIRFYYNRSYRVVRTRKNYYGRNKHGFVMLKSFKGDSGLE</sequence>
<reference evidence="12 13" key="2">
    <citation type="journal article" date="2015" name="Genome Announc.">
        <title>Complete Genome Sequences of Evolved Arsenate-Resistant Metallosphaera sedula Strains.</title>
        <authorList>
            <person name="Ai C."/>
            <person name="McCarthy S."/>
            <person name="Schackwitz W."/>
            <person name="Martin J."/>
            <person name="Lipzen A."/>
            <person name="Blum P."/>
        </authorList>
    </citation>
    <scope>NUCLEOTIDE SEQUENCE [LARGE SCALE GENOMIC DNA]</scope>
    <source>
        <strain evidence="7 13">ARS120-1</strain>
        <strain evidence="8 12">ARS120-2</strain>
        <strain evidence="5 15">ARS50-1</strain>
        <strain evidence="6 14">ARS50-2</strain>
    </source>
</reference>
<dbReference type="AlphaFoldDB" id="A0A088E9A0"/>
<evidence type="ECO:0000313" key="7">
    <source>
        <dbReference type="EMBL" id="AKV79570.1"/>
    </source>
</evidence>
<dbReference type="Proteomes" id="UP000062398">
    <property type="component" value="Chromosome"/>
</dbReference>
<evidence type="ECO:0000313" key="13">
    <source>
        <dbReference type="Proteomes" id="UP000062398"/>
    </source>
</evidence>
<reference evidence="9 11" key="3">
    <citation type="submission" date="2015-07" db="EMBL/GenBank/DDBJ databases">
        <title>Physiological, transcriptional responses and genome re-sequencing of acid resistant extremely thermoacidophilic Metallosphaera sedula SARC-M1.</title>
        <authorList>
            <person name="Ai C."/>
            <person name="McCarthy S."/>
            <person name="Eckrich V."/>
            <person name="Rudrappa D."/>
            <person name="Qiu G."/>
            <person name="Blum P."/>
        </authorList>
    </citation>
    <scope>NUCLEOTIDE SEQUENCE [LARGE SCALE GENOMIC DNA]</scope>
    <source>
        <strain evidence="9 11">SARC-M1</strain>
    </source>
</reference>
<evidence type="ECO:0000259" key="3">
    <source>
        <dbReference type="PROSITE" id="PS51186"/>
    </source>
</evidence>
<dbReference type="PROSITE" id="PS51186">
    <property type="entry name" value="GNAT"/>
    <property type="match status" value="1"/>
</dbReference>
<evidence type="ECO:0000313" key="9">
    <source>
        <dbReference type="EMBL" id="AKV84050.1"/>
    </source>
</evidence>
<evidence type="ECO:0000313" key="6">
    <source>
        <dbReference type="EMBL" id="AKV77320.1"/>
    </source>
</evidence>
<dbReference type="SUPFAM" id="SSF55729">
    <property type="entry name" value="Acyl-CoA N-acyltransferases (Nat)"/>
    <property type="match status" value="1"/>
</dbReference>
<dbReference type="PANTHER" id="PTHR42919:SF8">
    <property type="entry name" value="N-ALPHA-ACETYLTRANSFERASE 50"/>
    <property type="match status" value="1"/>
</dbReference>
<dbReference type="Proteomes" id="UP000068832">
    <property type="component" value="Chromosome"/>
</dbReference>
<dbReference type="InterPro" id="IPR051556">
    <property type="entry name" value="N-term/lysine_N-AcTrnsfr"/>
</dbReference>
<dbReference type="EMBL" id="CP012174">
    <property type="protein sequence ID" value="AKV79570.1"/>
    <property type="molecule type" value="Genomic_DNA"/>
</dbReference>
<evidence type="ECO:0000313" key="4">
    <source>
        <dbReference type="EMBL" id="AIM28277.1"/>
    </source>
</evidence>
<evidence type="ECO:0000313" key="8">
    <source>
        <dbReference type="EMBL" id="AKV81815.1"/>
    </source>
</evidence>
<dbReference type="CDD" id="cd04301">
    <property type="entry name" value="NAT_SF"/>
    <property type="match status" value="1"/>
</dbReference>
<dbReference type="InterPro" id="IPR000182">
    <property type="entry name" value="GNAT_dom"/>
</dbReference>
<evidence type="ECO:0000313" key="14">
    <source>
        <dbReference type="Proteomes" id="UP000062475"/>
    </source>
</evidence>
<proteinExistence type="predicted"/>
<keyword evidence="2 4" id="KW-0012">Acyltransferase</keyword>
<dbReference type="Proteomes" id="UP000056255">
    <property type="component" value="Chromosome"/>
</dbReference>
<dbReference type="EMBL" id="CP008822">
    <property type="protein sequence ID" value="AIM28277.1"/>
    <property type="molecule type" value="Genomic_DNA"/>
</dbReference>
<gene>
    <name evidence="4" type="ORF">HA72_2155</name>
    <name evidence="5" type="ORF">MsedA_2206</name>
    <name evidence="6" type="ORF">MsedB_2208</name>
    <name evidence="7" type="ORF">MsedC_2206</name>
    <name evidence="8" type="ORF">MsedD_2207</name>
    <name evidence="9" type="ORF">MsedE_2209</name>
</gene>
<dbReference type="Gene3D" id="3.40.630.30">
    <property type="match status" value="1"/>
</dbReference>
<dbReference type="RefSeq" id="WP_012022081.1">
    <property type="nucleotide sequence ID" value="NZ_AP019770.1"/>
</dbReference>
<accession>A0A088E9A0</accession>
<reference evidence="4 10" key="1">
    <citation type="journal article" date="2014" name="J. Bacteriol.">
        <title>Role of an Archaeal PitA Transporter in the Copper and Arsenic Resistance of Metallosphaera sedula, an Extreme Thermoacidophile.</title>
        <authorList>
            <person name="McCarthy S."/>
            <person name="Ai C."/>
            <person name="Wheaton G."/>
            <person name="Tevatia R."/>
            <person name="Eckrich V."/>
            <person name="Kelly R."/>
            <person name="Blum P."/>
        </authorList>
    </citation>
    <scope>NUCLEOTIDE SEQUENCE [LARGE SCALE GENOMIC DNA]</scope>
    <source>
        <strain evidence="4 10">CuR1</strain>
    </source>
</reference>
<keyword evidence="4" id="KW-0687">Ribonucleoprotein</keyword>
<dbReference type="Proteomes" id="UP000061362">
    <property type="component" value="Chromosome"/>
</dbReference>
<name>A0A088E9A0_9CREN</name>
<dbReference type="Pfam" id="PF00583">
    <property type="entry name" value="Acetyltransf_1"/>
    <property type="match status" value="1"/>
</dbReference>
<evidence type="ECO:0000256" key="1">
    <source>
        <dbReference type="ARBA" id="ARBA00022679"/>
    </source>
</evidence>
<feature type="domain" description="N-acetyltransferase" evidence="3">
    <location>
        <begin position="4"/>
        <end position="148"/>
    </location>
</feature>
<dbReference type="EMBL" id="CP012172">
    <property type="protein sequence ID" value="AKV75081.1"/>
    <property type="molecule type" value="Genomic_DNA"/>
</dbReference>
<evidence type="ECO:0000313" key="11">
    <source>
        <dbReference type="Proteomes" id="UP000056255"/>
    </source>
</evidence>
<evidence type="ECO:0000313" key="10">
    <source>
        <dbReference type="Proteomes" id="UP000029084"/>
    </source>
</evidence>
<dbReference type="OrthoDB" id="43754at2157"/>
<evidence type="ECO:0000313" key="15">
    <source>
        <dbReference type="Proteomes" id="UP000068832"/>
    </source>
</evidence>